<protein>
    <submittedName>
        <fullName evidence="1">Uncharacterized protein</fullName>
    </submittedName>
</protein>
<evidence type="ECO:0000313" key="2">
    <source>
        <dbReference type="Proteomes" id="UP001234989"/>
    </source>
</evidence>
<keyword evidence="2" id="KW-1185">Reference proteome</keyword>
<dbReference type="AlphaFoldDB" id="A0AAF0QJQ0"/>
<evidence type="ECO:0000313" key="1">
    <source>
        <dbReference type="EMBL" id="WMV21911.1"/>
    </source>
</evidence>
<reference evidence="1" key="1">
    <citation type="submission" date="2023-08" db="EMBL/GenBank/DDBJ databases">
        <title>A de novo genome assembly of Solanum verrucosum Schlechtendal, a Mexican diploid species geographically isolated from the other diploid A-genome species in potato relatives.</title>
        <authorList>
            <person name="Hosaka K."/>
        </authorList>
    </citation>
    <scope>NUCLEOTIDE SEQUENCE</scope>
    <source>
        <tissue evidence="1">Young leaves</tissue>
    </source>
</reference>
<dbReference type="Proteomes" id="UP001234989">
    <property type="component" value="Chromosome 3"/>
</dbReference>
<accession>A0AAF0QJQ0</accession>
<gene>
    <name evidence="1" type="ORF">MTR67_015296</name>
</gene>
<name>A0AAF0QJQ0_SOLVR</name>
<dbReference type="EMBL" id="CP133614">
    <property type="protein sequence ID" value="WMV21911.1"/>
    <property type="molecule type" value="Genomic_DNA"/>
</dbReference>
<organism evidence="1 2">
    <name type="scientific">Solanum verrucosum</name>
    <dbReference type="NCBI Taxonomy" id="315347"/>
    <lineage>
        <taxon>Eukaryota</taxon>
        <taxon>Viridiplantae</taxon>
        <taxon>Streptophyta</taxon>
        <taxon>Embryophyta</taxon>
        <taxon>Tracheophyta</taxon>
        <taxon>Spermatophyta</taxon>
        <taxon>Magnoliopsida</taxon>
        <taxon>eudicotyledons</taxon>
        <taxon>Gunneridae</taxon>
        <taxon>Pentapetalae</taxon>
        <taxon>asterids</taxon>
        <taxon>lamiids</taxon>
        <taxon>Solanales</taxon>
        <taxon>Solanaceae</taxon>
        <taxon>Solanoideae</taxon>
        <taxon>Solaneae</taxon>
        <taxon>Solanum</taxon>
    </lineage>
</organism>
<proteinExistence type="predicted"/>
<sequence length="67" mass="7713">MAATNRVPTSIKHSDFWVKGATMYVVNCPLSLSKVKKMLSIQKRCCQLHYNCLCYSRKLISYTKVIL</sequence>